<dbReference type="CDD" id="cd00397">
    <property type="entry name" value="DNA_BRE_C"/>
    <property type="match status" value="1"/>
</dbReference>
<dbReference type="EMBL" id="NHOW01000214">
    <property type="protein sequence ID" value="OYR57406.1"/>
    <property type="molecule type" value="Genomic_DNA"/>
</dbReference>
<comment type="caution">
    <text evidence="3">The sequence shown here is derived from an EMBL/GenBank/DDBJ whole genome shotgun (WGS) entry which is preliminary data.</text>
</comment>
<evidence type="ECO:0000256" key="1">
    <source>
        <dbReference type="ARBA" id="ARBA00023172"/>
    </source>
</evidence>
<sequence length="199" mass="23098">MVRIDDSASRSKCWLSYPDEIREVEQYARERDWEQEIAIQLMARVGCRSSGVPSARPENLRWNGDGEYWEIRVRGKNTKGGEKTVRDAYVPTKVKENLDRYASERNIADDEPYVSKSESSIGRWVREITDHIAEDTGEERWYEVSSHDLRRTWATHHLVEQSVAVRVMMEIGGWSSYDAIEPYLTKPTPEKIGQEMGDL</sequence>
<dbReference type="InterPro" id="IPR002104">
    <property type="entry name" value="Integrase_catalytic"/>
</dbReference>
<dbReference type="Pfam" id="PF00589">
    <property type="entry name" value="Phage_integrase"/>
    <property type="match status" value="1"/>
</dbReference>
<keyword evidence="1" id="KW-0233">DNA recombination</keyword>
<evidence type="ECO:0000313" key="4">
    <source>
        <dbReference type="Proteomes" id="UP000216409"/>
    </source>
</evidence>
<dbReference type="InterPro" id="IPR013762">
    <property type="entry name" value="Integrase-like_cat_sf"/>
</dbReference>
<evidence type="ECO:0000259" key="2">
    <source>
        <dbReference type="PROSITE" id="PS51898"/>
    </source>
</evidence>
<dbReference type="GO" id="GO:0003677">
    <property type="term" value="F:DNA binding"/>
    <property type="evidence" value="ECO:0007669"/>
    <property type="project" value="InterPro"/>
</dbReference>
<dbReference type="Gene3D" id="1.10.443.10">
    <property type="entry name" value="Intergrase catalytic core"/>
    <property type="match status" value="1"/>
</dbReference>
<gene>
    <name evidence="3" type="ORF">DJ83_16915</name>
</gene>
<organism evidence="3 4">
    <name type="scientific">Halorubrum ezzemoulense</name>
    <name type="common">Halorubrum chaoviator</name>
    <dbReference type="NCBI Taxonomy" id="337243"/>
    <lineage>
        <taxon>Archaea</taxon>
        <taxon>Methanobacteriati</taxon>
        <taxon>Methanobacteriota</taxon>
        <taxon>Stenosarchaea group</taxon>
        <taxon>Halobacteria</taxon>
        <taxon>Halobacteriales</taxon>
        <taxon>Haloferacaceae</taxon>
        <taxon>Halorubrum</taxon>
    </lineage>
</organism>
<dbReference type="PROSITE" id="PS51898">
    <property type="entry name" value="TYR_RECOMBINASE"/>
    <property type="match status" value="1"/>
</dbReference>
<dbReference type="InterPro" id="IPR011010">
    <property type="entry name" value="DNA_brk_join_enz"/>
</dbReference>
<proteinExistence type="predicted"/>
<reference evidence="3 4" key="1">
    <citation type="journal article" date="2014" name="Front. Microbiol.">
        <title>Population and genomic analysis of the genus Halorubrum.</title>
        <authorList>
            <person name="Fullmer M.S."/>
            <person name="Soucy S.M."/>
            <person name="Swithers K.S."/>
            <person name="Makkay A.M."/>
            <person name="Wheeler R."/>
            <person name="Ventosa A."/>
            <person name="Gogarten J.P."/>
            <person name="Papke R.T."/>
        </authorList>
    </citation>
    <scope>NUCLEOTIDE SEQUENCE [LARGE SCALE GENOMIC DNA]</scope>
    <source>
        <strain evidence="3 4">LD3</strain>
    </source>
</reference>
<evidence type="ECO:0000313" key="3">
    <source>
        <dbReference type="EMBL" id="OYR57406.1"/>
    </source>
</evidence>
<name>A0A256IM90_HALEZ</name>
<dbReference type="SUPFAM" id="SSF56349">
    <property type="entry name" value="DNA breaking-rejoining enzymes"/>
    <property type="match status" value="1"/>
</dbReference>
<accession>A0A256IM90</accession>
<dbReference type="GO" id="GO:0015074">
    <property type="term" value="P:DNA integration"/>
    <property type="evidence" value="ECO:0007669"/>
    <property type="project" value="InterPro"/>
</dbReference>
<dbReference type="RefSeq" id="WP_094580622.1">
    <property type="nucleotide sequence ID" value="NZ_NHOW01000214.1"/>
</dbReference>
<feature type="domain" description="Tyr recombinase" evidence="2">
    <location>
        <begin position="10"/>
        <end position="197"/>
    </location>
</feature>
<dbReference type="AlphaFoldDB" id="A0A256IM90"/>
<dbReference type="GO" id="GO:0006310">
    <property type="term" value="P:DNA recombination"/>
    <property type="evidence" value="ECO:0007669"/>
    <property type="project" value="UniProtKB-KW"/>
</dbReference>
<dbReference type="Proteomes" id="UP000216409">
    <property type="component" value="Unassembled WGS sequence"/>
</dbReference>
<protein>
    <submittedName>
        <fullName evidence="3">Bacterio-opsin activator</fullName>
    </submittedName>
</protein>